<comment type="caution">
    <text evidence="1">The sequence shown here is derived from an EMBL/GenBank/DDBJ whole genome shotgun (WGS) entry which is preliminary data.</text>
</comment>
<proteinExistence type="predicted"/>
<dbReference type="AlphaFoldDB" id="A0A101JTD6"/>
<dbReference type="EMBL" id="LLZH01000167">
    <property type="protein sequence ID" value="KUL32588.1"/>
    <property type="molecule type" value="Genomic_DNA"/>
</dbReference>
<name>A0A101JTD6_9ACTN</name>
<sequence>MSVTTVKHELLIRHLEAWAAGAVHRGRRAIYLHGYADTDDGAAAAAAIRALADLPDLARGRELSMVAVGDDMTTITDRLGAVQREAGAGAGLSVLGIGGGTDVRVEVALKAAGATGVPLLGFLDAGTASEPPAVRTVAALAVGRPAEVLLVLAPGTSVEPYRAAGFPLFTAAELATGEEPGQVVVFATGSGKSLEGFKEALWAVDEFAGVRLRDLGDPERSLIDISLQPHPGPLRRELLARLAEVGAATVSDLRTFTLTETVYRAADATRVLRLMLEAGVVTRSPETGRLGGDVQITAS</sequence>
<organism evidence="1 2">
    <name type="scientific">Actinoplanes awajinensis subsp. mycoplanecinus</name>
    <dbReference type="NCBI Taxonomy" id="135947"/>
    <lineage>
        <taxon>Bacteria</taxon>
        <taxon>Bacillati</taxon>
        <taxon>Actinomycetota</taxon>
        <taxon>Actinomycetes</taxon>
        <taxon>Micromonosporales</taxon>
        <taxon>Micromonosporaceae</taxon>
        <taxon>Actinoplanes</taxon>
    </lineage>
</organism>
<dbReference type="Proteomes" id="UP000053244">
    <property type="component" value="Unassembled WGS sequence"/>
</dbReference>
<dbReference type="OrthoDB" id="3619957at2"/>
<reference evidence="1 2" key="1">
    <citation type="submission" date="2015-10" db="EMBL/GenBank/DDBJ databases">
        <authorList>
            <person name="Gilbert D.G."/>
        </authorList>
    </citation>
    <scope>NUCLEOTIDE SEQUENCE [LARGE SCALE GENOMIC DNA]</scope>
    <source>
        <strain evidence="1 2">NRRL B-16712</strain>
    </source>
</reference>
<evidence type="ECO:0000313" key="1">
    <source>
        <dbReference type="EMBL" id="KUL32588.1"/>
    </source>
</evidence>
<accession>A0A101JTD6</accession>
<protein>
    <submittedName>
        <fullName evidence="1">Uncharacterized protein</fullName>
    </submittedName>
</protein>
<evidence type="ECO:0000313" key="2">
    <source>
        <dbReference type="Proteomes" id="UP000053244"/>
    </source>
</evidence>
<gene>
    <name evidence="1" type="ORF">ADL15_18880</name>
</gene>
<dbReference type="RefSeq" id="WP_067692529.1">
    <property type="nucleotide sequence ID" value="NZ_LLZH01000167.1"/>
</dbReference>
<keyword evidence="2" id="KW-1185">Reference proteome</keyword>